<evidence type="ECO:0000256" key="5">
    <source>
        <dbReference type="ARBA" id="ARBA00029300"/>
    </source>
</evidence>
<dbReference type="PANTHER" id="PTHR13522">
    <property type="entry name" value="U6 SNRNA PHOSPHODIESTERASE 1"/>
    <property type="match status" value="1"/>
</dbReference>
<protein>
    <recommendedName>
        <fullName evidence="6">U6 snRNA phosphodiesterase</fullName>
        <ecNumber evidence="6">3.1.4.-</ecNumber>
    </recommendedName>
</protein>
<dbReference type="GO" id="GO:0005634">
    <property type="term" value="C:nucleus"/>
    <property type="evidence" value="ECO:0007669"/>
    <property type="project" value="UniProtKB-SubCell"/>
</dbReference>
<evidence type="ECO:0000256" key="3">
    <source>
        <dbReference type="ARBA" id="ARBA00023239"/>
    </source>
</evidence>
<comment type="function">
    <text evidence="6">Phosphodiesterase responsible for the U6 snRNA 3' end processing. Acts as an exoribonuclease (RNase) responsible for trimming the poly(U) tract of the last nucleotides in the pre-U6 snRNA molecule, leading to the formation of mature U6 snRNA.</text>
</comment>
<keyword evidence="4 6" id="KW-0539">Nucleus</keyword>
<dbReference type="RefSeq" id="XP_030374588.1">
    <property type="nucleotide sequence ID" value="XM_030518728.1"/>
</dbReference>
<keyword evidence="1 6" id="KW-0540">Nuclease</keyword>
<keyword evidence="3" id="KW-0456">Lyase</keyword>
<gene>
    <name evidence="10" type="primary">LOC115624132</name>
</gene>
<keyword evidence="7" id="KW-0175">Coiled coil</keyword>
<dbReference type="GO" id="GO:0034477">
    <property type="term" value="P:U6 snRNA 3'-end processing"/>
    <property type="evidence" value="ECO:0007669"/>
    <property type="project" value="UniProtKB-UniRule"/>
</dbReference>
<evidence type="ECO:0000256" key="1">
    <source>
        <dbReference type="ARBA" id="ARBA00022722"/>
    </source>
</evidence>
<dbReference type="EC" id="3.1.4.-" evidence="6"/>
<keyword evidence="9" id="KW-1185">Reference proteome</keyword>
<dbReference type="InterPro" id="IPR027521">
    <property type="entry name" value="Usb1"/>
</dbReference>
<dbReference type="GO" id="GO:0016829">
    <property type="term" value="F:lyase activity"/>
    <property type="evidence" value="ECO:0007669"/>
    <property type="project" value="UniProtKB-KW"/>
</dbReference>
<comment type="subcellular location">
    <subcellularLocation>
        <location evidence="6">Nucleus</location>
    </subcellularLocation>
</comment>
<dbReference type="HAMAP" id="MF_03040">
    <property type="entry name" value="USB1"/>
    <property type="match status" value="1"/>
</dbReference>
<feature type="region of interest" description="Disordered" evidence="8">
    <location>
        <begin position="1"/>
        <end position="22"/>
    </location>
</feature>
<sequence>MALVDYGSSTSSECEEEDLSIPRKRPALPTALTLLGVKQPKCVEEDDLIDDPTQHGGRIRTFKHERGNWATHVYVSALECNDQLEDFQLETISKMASMVELKASASLHLSLSKTVVLQYHQIDVFASSLQQALRNCVGFSGTLHDLKIYTNEERTRTFLAVQLDAVYSNKMHALLRPIDGVMRDFGLPQFYADPSFHISLLWCVGNEETLMRKKLEELQQLLNEQEALQLTVNKLHCKCGNKEFIFRLNLS</sequence>
<feature type="coiled-coil region" evidence="7">
    <location>
        <begin position="204"/>
        <end position="238"/>
    </location>
</feature>
<dbReference type="Gene3D" id="3.90.1140.10">
    <property type="entry name" value="Cyclic phosphodiesterase"/>
    <property type="match status" value="1"/>
</dbReference>
<comment type="similarity">
    <text evidence="6">Belongs to the 2H phosphoesterase superfamily. USB1 family.</text>
</comment>
<dbReference type="GO" id="GO:1990838">
    <property type="term" value="F:poly(U)-specific exoribonuclease activity, producing 3' uridine cyclic phosphate ends"/>
    <property type="evidence" value="ECO:0007669"/>
    <property type="project" value="UniProtKB-UniRule"/>
</dbReference>
<keyword evidence="2 6" id="KW-0378">Hydrolase</keyword>
<evidence type="ECO:0000256" key="7">
    <source>
        <dbReference type="SAM" id="Coils"/>
    </source>
</evidence>
<proteinExistence type="inferred from homology"/>
<organism evidence="9 10">
    <name type="scientific">Drosophila lebanonensis</name>
    <name type="common">Fruit fly</name>
    <name type="synonym">Scaptodrosophila lebanonensis</name>
    <dbReference type="NCBI Taxonomy" id="7225"/>
    <lineage>
        <taxon>Eukaryota</taxon>
        <taxon>Metazoa</taxon>
        <taxon>Ecdysozoa</taxon>
        <taxon>Arthropoda</taxon>
        <taxon>Hexapoda</taxon>
        <taxon>Insecta</taxon>
        <taxon>Pterygota</taxon>
        <taxon>Neoptera</taxon>
        <taxon>Endopterygota</taxon>
        <taxon>Diptera</taxon>
        <taxon>Brachycera</taxon>
        <taxon>Muscomorpha</taxon>
        <taxon>Ephydroidea</taxon>
        <taxon>Drosophilidae</taxon>
        <taxon>Scaptodrosophila</taxon>
    </lineage>
</organism>
<evidence type="ECO:0000256" key="8">
    <source>
        <dbReference type="SAM" id="MobiDB-lite"/>
    </source>
</evidence>
<evidence type="ECO:0000256" key="6">
    <source>
        <dbReference type="HAMAP-Rule" id="MF_03040"/>
    </source>
</evidence>
<dbReference type="Proteomes" id="UP000504634">
    <property type="component" value="Unplaced"/>
</dbReference>
<reference evidence="10" key="1">
    <citation type="submission" date="2025-08" db="UniProtKB">
        <authorList>
            <consortium name="RefSeq"/>
        </authorList>
    </citation>
    <scope>IDENTIFICATION</scope>
    <source>
        <strain evidence="10">11010-0011.00</strain>
        <tissue evidence="10">Whole body</tissue>
    </source>
</reference>
<dbReference type="PANTHER" id="PTHR13522:SF3">
    <property type="entry name" value="U6 SNRNA PHOSPHODIESTERASE 1"/>
    <property type="match status" value="1"/>
</dbReference>
<feature type="active site" description="Proton donor/acceptor" evidence="6">
    <location>
        <position position="197"/>
    </location>
</feature>
<feature type="active site" description="Proton donor/acceptor" evidence="6">
    <location>
        <position position="108"/>
    </location>
</feature>
<dbReference type="OrthoDB" id="49151at2759"/>
<name>A0A6J2THK3_DROLE</name>
<dbReference type="GeneID" id="115624132"/>
<dbReference type="Pfam" id="PF09749">
    <property type="entry name" value="HVSL"/>
    <property type="match status" value="1"/>
</dbReference>
<evidence type="ECO:0000256" key="4">
    <source>
        <dbReference type="ARBA" id="ARBA00023242"/>
    </source>
</evidence>
<accession>A0A6J2THK3</accession>
<evidence type="ECO:0000313" key="10">
    <source>
        <dbReference type="RefSeq" id="XP_030374588.1"/>
    </source>
</evidence>
<evidence type="ECO:0000313" key="9">
    <source>
        <dbReference type="Proteomes" id="UP000504634"/>
    </source>
</evidence>
<evidence type="ECO:0000256" key="2">
    <source>
        <dbReference type="ARBA" id="ARBA00022801"/>
    </source>
</evidence>
<comment type="catalytic activity">
    <reaction evidence="5">
        <text>a 3'-end uridylyl-uridine-RNA = a 3'-end 2',3'-cyclophospho-uridine-RNA + uridine</text>
        <dbReference type="Rhea" id="RHEA:46052"/>
        <dbReference type="Rhea" id="RHEA-COMP:17384"/>
        <dbReference type="Rhea" id="RHEA-COMP:17385"/>
        <dbReference type="ChEBI" id="CHEBI:16704"/>
        <dbReference type="ChEBI" id="CHEBI:85643"/>
        <dbReference type="ChEBI" id="CHEBI:85644"/>
    </reaction>
    <physiologicalReaction direction="left-to-right" evidence="5">
        <dbReference type="Rhea" id="RHEA:46053"/>
    </physiologicalReaction>
</comment>
<dbReference type="AlphaFoldDB" id="A0A6J2THK3"/>